<gene>
    <name evidence="1" type="ORF">HD601_000727</name>
</gene>
<organism evidence="1 2">
    <name type="scientific">Jiangella mangrovi</name>
    <dbReference type="NCBI Taxonomy" id="1524084"/>
    <lineage>
        <taxon>Bacteria</taxon>
        <taxon>Bacillati</taxon>
        <taxon>Actinomycetota</taxon>
        <taxon>Actinomycetes</taxon>
        <taxon>Jiangellales</taxon>
        <taxon>Jiangellaceae</taxon>
        <taxon>Jiangella</taxon>
    </lineage>
</organism>
<dbReference type="InterPro" id="IPR021804">
    <property type="entry name" value="DUF3375"/>
</dbReference>
<proteinExistence type="predicted"/>
<evidence type="ECO:0000313" key="1">
    <source>
        <dbReference type="EMBL" id="MBB5786152.1"/>
    </source>
</evidence>
<dbReference type="Proteomes" id="UP000542813">
    <property type="component" value="Unassembled WGS sequence"/>
</dbReference>
<comment type="caution">
    <text evidence="1">The sequence shown here is derived from an EMBL/GenBank/DDBJ whole genome shotgun (WGS) entry which is preliminary data.</text>
</comment>
<sequence>MRYEDITFLRDHDAAWRLLRAGNAPLVLSFLHRVFVDGNARSVSATVLISQLDDELYALNDRLGAGTFPKSPREYLNDWSTPELGWLRKYYPAGSDEPHFDATPAVEKALSWLRSLESRSFVGTESRLNTLFDLLRQIVYGAEEDPDVRLAELHRRRHEIDLEIAQVERGDVSVLDPSAQRDRYQQFADTARELLSDFREVEANFRRLDRDLRERIAAWSGSKGGLLDDVLGDRDAITESDQGRSFQAFYDFLLSPQRQAELTDLLDRVQQLAAIEERDPRIRRIHYDWLDAGEQTQGTVRVLSDQLRRFLDDQVWLENRRVMDLLHSIESNALRVRDHGTPSLTFELDATAPAIVLPLERPLYAPAARTPIDSRVDAGDAEADPAALFEQVYVDRSLLASGVRRALQNRSQVGLAELVRTAPLEHGLAELIGYLSLSDDAFSVVFDEDAREQVSWHDDGGRERVAKLPRVTYVRPTGDDGGEQS</sequence>
<accession>A0A7W9GLM3</accession>
<dbReference type="EMBL" id="JACHMM010000001">
    <property type="protein sequence ID" value="MBB5786152.1"/>
    <property type="molecule type" value="Genomic_DNA"/>
</dbReference>
<dbReference type="Pfam" id="PF11855">
    <property type="entry name" value="DUF3375"/>
    <property type="match status" value="1"/>
</dbReference>
<keyword evidence="2" id="KW-1185">Reference proteome</keyword>
<reference evidence="1 2" key="1">
    <citation type="submission" date="2020-08" db="EMBL/GenBank/DDBJ databases">
        <title>Sequencing the genomes of 1000 actinobacteria strains.</title>
        <authorList>
            <person name="Klenk H.-P."/>
        </authorList>
    </citation>
    <scope>NUCLEOTIDE SEQUENCE [LARGE SCALE GENOMIC DNA]</scope>
    <source>
        <strain evidence="1 2">DSM 102122</strain>
    </source>
</reference>
<name>A0A7W9GLM3_9ACTN</name>
<evidence type="ECO:0000313" key="2">
    <source>
        <dbReference type="Proteomes" id="UP000542813"/>
    </source>
</evidence>
<dbReference type="RefSeq" id="WP_184819422.1">
    <property type="nucleotide sequence ID" value="NZ_JACHMM010000001.1"/>
</dbReference>
<protein>
    <recommendedName>
        <fullName evidence="3">DUF3375 domain-containing protein</fullName>
    </recommendedName>
</protein>
<evidence type="ECO:0008006" key="3">
    <source>
        <dbReference type="Google" id="ProtNLM"/>
    </source>
</evidence>
<dbReference type="AlphaFoldDB" id="A0A7W9GLM3"/>